<dbReference type="AlphaFoldDB" id="A0A2L0ENV8"/>
<gene>
    <name evidence="1" type="ORF">SOCE26_023670</name>
</gene>
<dbReference type="EMBL" id="CP012673">
    <property type="protein sequence ID" value="AUX40965.1"/>
    <property type="molecule type" value="Genomic_DNA"/>
</dbReference>
<proteinExistence type="predicted"/>
<dbReference type="Gene3D" id="1.20.1440.60">
    <property type="entry name" value="23S rRNA-intervening sequence"/>
    <property type="match status" value="1"/>
</dbReference>
<evidence type="ECO:0000313" key="2">
    <source>
        <dbReference type="Proteomes" id="UP000238348"/>
    </source>
</evidence>
<organism evidence="1 2">
    <name type="scientific">Sorangium cellulosum</name>
    <name type="common">Polyangium cellulosum</name>
    <dbReference type="NCBI Taxonomy" id="56"/>
    <lineage>
        <taxon>Bacteria</taxon>
        <taxon>Pseudomonadati</taxon>
        <taxon>Myxococcota</taxon>
        <taxon>Polyangia</taxon>
        <taxon>Polyangiales</taxon>
        <taxon>Polyangiaceae</taxon>
        <taxon>Sorangium</taxon>
    </lineage>
</organism>
<evidence type="ECO:0008006" key="3">
    <source>
        <dbReference type="Google" id="ProtNLM"/>
    </source>
</evidence>
<evidence type="ECO:0000313" key="1">
    <source>
        <dbReference type="EMBL" id="AUX40965.1"/>
    </source>
</evidence>
<dbReference type="NCBIfam" id="TIGR02436">
    <property type="entry name" value="four helix bundle protein"/>
    <property type="match status" value="1"/>
</dbReference>
<accession>A0A2L0ENV8</accession>
<dbReference type="InterPro" id="IPR012657">
    <property type="entry name" value="23S_rRNA-intervening_sequence"/>
</dbReference>
<dbReference type="SUPFAM" id="SSF158446">
    <property type="entry name" value="IVS-encoded protein-like"/>
    <property type="match status" value="1"/>
</dbReference>
<sequence length="71" mass="7429">MSVPLNIAEGSGRAAAADRARFYAIARGSAMECGALVDVCRVAGFLKAAEAEDAKALLIRIVAMLTRMCRG</sequence>
<reference evidence="1 2" key="1">
    <citation type="submission" date="2015-09" db="EMBL/GenBank/DDBJ databases">
        <title>Sorangium comparison.</title>
        <authorList>
            <person name="Zaburannyi N."/>
            <person name="Bunk B."/>
            <person name="Overmann J."/>
            <person name="Mueller R."/>
        </authorList>
    </citation>
    <scope>NUCLEOTIDE SEQUENCE [LARGE SCALE GENOMIC DNA]</scope>
    <source>
        <strain evidence="1 2">So ce26</strain>
    </source>
</reference>
<dbReference type="Pfam" id="PF05635">
    <property type="entry name" value="23S_rRNA_IVP"/>
    <property type="match status" value="1"/>
</dbReference>
<dbReference type="InterPro" id="IPR036583">
    <property type="entry name" value="23S_rRNA_IVS_sf"/>
</dbReference>
<name>A0A2L0ENV8_SORCE</name>
<dbReference type="Proteomes" id="UP000238348">
    <property type="component" value="Chromosome"/>
</dbReference>
<dbReference type="PANTHER" id="PTHR38471">
    <property type="entry name" value="FOUR HELIX BUNDLE PROTEIN"/>
    <property type="match status" value="1"/>
</dbReference>
<protein>
    <recommendedName>
        <fullName evidence="3">Four helix bundle protein</fullName>
    </recommendedName>
</protein>
<dbReference type="PANTHER" id="PTHR38471:SF2">
    <property type="entry name" value="FOUR HELIX BUNDLE PROTEIN"/>
    <property type="match status" value="1"/>
</dbReference>